<dbReference type="EMBL" id="WIQZ01000111">
    <property type="protein sequence ID" value="KAF3123330.1"/>
    <property type="molecule type" value="Genomic_DNA"/>
</dbReference>
<accession>A0A7C8JH26</accession>
<evidence type="ECO:0008006" key="5">
    <source>
        <dbReference type="Google" id="ProtNLM"/>
    </source>
</evidence>
<gene>
    <name evidence="3" type="ORF">TWF703_000952</name>
</gene>
<evidence type="ECO:0000256" key="1">
    <source>
        <dbReference type="SAM" id="MobiDB-lite"/>
    </source>
</evidence>
<keyword evidence="2" id="KW-0732">Signal</keyword>
<evidence type="ECO:0000313" key="3">
    <source>
        <dbReference type="EMBL" id="KAF3123330.1"/>
    </source>
</evidence>
<evidence type="ECO:0000256" key="2">
    <source>
        <dbReference type="SAM" id="SignalP"/>
    </source>
</evidence>
<feature type="signal peptide" evidence="2">
    <location>
        <begin position="1"/>
        <end position="19"/>
    </location>
</feature>
<proteinExistence type="predicted"/>
<sequence length="349" mass="38706">MRLLIITLMLLHHASVTTAGKWGKYGDWSDSFKARFNCDWQSRSDHRNQFPPNIMGDSNEPPGTNPFAPDGDPGYGDIAFTGPECKVGIWKRGMNNELGPGDMKTLKVIKWVVPEAPYTACYPFGIQEPGSCINLSFPNDASSFIVTGYCECEFFDHDNCEGGLFKAFNRADGSLKTNGPHNDMINSYRCYETKQLDRWQGGQVKFYAGGKHGRDMVIDEILPTMPEWNALGGFSGCRVMPPEVEEAGGVQKVKLNGVSCMFFDNWGCKHPAMFWEGSMGRIERSSGLDEEMMGGCPSPIDPDMHARAMDSFYLVGPAGKVNILKAQSTNVAIDLQILNPSYKYSIQDI</sequence>
<reference evidence="3 4" key="1">
    <citation type="submission" date="2019-06" db="EMBL/GenBank/DDBJ databases">
        <authorList>
            <person name="Palmer J.M."/>
        </authorList>
    </citation>
    <scope>NUCLEOTIDE SEQUENCE [LARGE SCALE GENOMIC DNA]</scope>
    <source>
        <strain evidence="3 4">TWF703</strain>
    </source>
</reference>
<evidence type="ECO:0000313" key="4">
    <source>
        <dbReference type="Proteomes" id="UP000480548"/>
    </source>
</evidence>
<dbReference type="AlphaFoldDB" id="A0A7C8JH26"/>
<comment type="caution">
    <text evidence="3">The sequence shown here is derived from an EMBL/GenBank/DDBJ whole genome shotgun (WGS) entry which is preliminary data.</text>
</comment>
<organism evidence="3 4">
    <name type="scientific">Orbilia oligospora</name>
    <name type="common">Nematode-trapping fungus</name>
    <name type="synonym">Arthrobotrys oligospora</name>
    <dbReference type="NCBI Taxonomy" id="2813651"/>
    <lineage>
        <taxon>Eukaryota</taxon>
        <taxon>Fungi</taxon>
        <taxon>Dikarya</taxon>
        <taxon>Ascomycota</taxon>
        <taxon>Pezizomycotina</taxon>
        <taxon>Orbiliomycetes</taxon>
        <taxon>Orbiliales</taxon>
        <taxon>Orbiliaceae</taxon>
        <taxon>Orbilia</taxon>
    </lineage>
</organism>
<protein>
    <recommendedName>
        <fullName evidence="5">DUF1996 domain-containing protein</fullName>
    </recommendedName>
</protein>
<dbReference type="Proteomes" id="UP000480548">
    <property type="component" value="Unassembled WGS sequence"/>
</dbReference>
<name>A0A7C8JH26_ORBOL</name>
<feature type="chain" id="PRO_5028811481" description="DUF1996 domain-containing protein" evidence="2">
    <location>
        <begin position="20"/>
        <end position="349"/>
    </location>
</feature>
<feature type="region of interest" description="Disordered" evidence="1">
    <location>
        <begin position="47"/>
        <end position="70"/>
    </location>
</feature>